<dbReference type="InterPro" id="IPR019576">
    <property type="entry name" value="Pyridoxamine_oxidase_dimer_C"/>
</dbReference>
<comment type="function">
    <text evidence="2">Catalyzes the oxidation of either pyridoxine 5'-phosphate (PNP) or pyridoxamine 5'-phosphate (PMP) into pyridoxal 5'-phosphate (PLP).</text>
</comment>
<evidence type="ECO:0000256" key="3">
    <source>
        <dbReference type="ARBA" id="ARBA00004738"/>
    </source>
</evidence>
<feature type="domain" description="Pyridoxamine 5'-phosphate oxidase N-terminal" evidence="10">
    <location>
        <begin position="11"/>
        <end position="64"/>
    </location>
</feature>
<dbReference type="PANTHER" id="PTHR10851">
    <property type="entry name" value="PYRIDOXINE-5-PHOSPHATE OXIDASE"/>
    <property type="match status" value="1"/>
</dbReference>
<comment type="caution">
    <text evidence="12">The sequence shown here is derived from an EMBL/GenBank/DDBJ whole genome shotgun (WGS) entry which is preliminary data.</text>
</comment>
<comment type="similarity">
    <text evidence="5">Belongs to the pyridoxamine 5'-phosphate oxidase family.</text>
</comment>
<dbReference type="PROSITE" id="PS01064">
    <property type="entry name" value="PYRIDOX_OXIDASE"/>
    <property type="match status" value="1"/>
</dbReference>
<dbReference type="Pfam" id="PF10590">
    <property type="entry name" value="PNP_phzG_C"/>
    <property type="match status" value="1"/>
</dbReference>
<comment type="pathway">
    <text evidence="3">Cofactor metabolism; pyridoxal 5'-phosphate salvage; pyridoxal 5'-phosphate from pyridoxamine 5'-phosphate: step 1/1.</text>
</comment>
<keyword evidence="7" id="KW-0285">Flavoprotein</keyword>
<dbReference type="GO" id="GO:0004733">
    <property type="term" value="F:pyridoxamine phosphate oxidase activity"/>
    <property type="evidence" value="ECO:0007669"/>
    <property type="project" value="UniProtKB-EC"/>
</dbReference>
<evidence type="ECO:0000313" key="13">
    <source>
        <dbReference type="Proteomes" id="UP000245119"/>
    </source>
</evidence>
<dbReference type="GO" id="GO:0008615">
    <property type="term" value="P:pyridoxine biosynthetic process"/>
    <property type="evidence" value="ECO:0007669"/>
    <property type="project" value="InterPro"/>
</dbReference>
<organism evidence="12 13">
    <name type="scientific">Pomacea canaliculata</name>
    <name type="common">Golden apple snail</name>
    <dbReference type="NCBI Taxonomy" id="400727"/>
    <lineage>
        <taxon>Eukaryota</taxon>
        <taxon>Metazoa</taxon>
        <taxon>Spiralia</taxon>
        <taxon>Lophotrochozoa</taxon>
        <taxon>Mollusca</taxon>
        <taxon>Gastropoda</taxon>
        <taxon>Caenogastropoda</taxon>
        <taxon>Architaenioglossa</taxon>
        <taxon>Ampullarioidea</taxon>
        <taxon>Ampullariidae</taxon>
        <taxon>Pomacea</taxon>
    </lineage>
</organism>
<dbReference type="OrthoDB" id="303614at2759"/>
<dbReference type="NCBIfam" id="NF004231">
    <property type="entry name" value="PRK05679.1"/>
    <property type="match status" value="1"/>
</dbReference>
<evidence type="ECO:0000256" key="9">
    <source>
        <dbReference type="ARBA" id="ARBA00023002"/>
    </source>
</evidence>
<dbReference type="InterPro" id="IPR012349">
    <property type="entry name" value="Split_barrel_FMN-bd"/>
</dbReference>
<dbReference type="InterPro" id="IPR000659">
    <property type="entry name" value="Pyridox_Oxase"/>
</dbReference>
<reference evidence="12 13" key="1">
    <citation type="submission" date="2018-04" db="EMBL/GenBank/DDBJ databases">
        <title>The genome of golden apple snail Pomacea canaliculata provides insight into stress tolerance and invasive adaptation.</title>
        <authorList>
            <person name="Liu C."/>
            <person name="Liu B."/>
            <person name="Ren Y."/>
            <person name="Zhang Y."/>
            <person name="Wang H."/>
            <person name="Li S."/>
            <person name="Jiang F."/>
            <person name="Yin L."/>
            <person name="Zhang G."/>
            <person name="Qian W."/>
            <person name="Fan W."/>
        </authorList>
    </citation>
    <scope>NUCLEOTIDE SEQUENCE [LARGE SCALE GENOMIC DNA]</scope>
    <source>
        <strain evidence="12">SZHN2017</strain>
        <tissue evidence="12">Muscle</tissue>
    </source>
</reference>
<dbReference type="Pfam" id="PF01243">
    <property type="entry name" value="PNPOx_N"/>
    <property type="match status" value="1"/>
</dbReference>
<evidence type="ECO:0000256" key="4">
    <source>
        <dbReference type="ARBA" id="ARBA00005037"/>
    </source>
</evidence>
<evidence type="ECO:0000256" key="5">
    <source>
        <dbReference type="ARBA" id="ARBA00007301"/>
    </source>
</evidence>
<evidence type="ECO:0000256" key="2">
    <source>
        <dbReference type="ARBA" id="ARBA00003691"/>
    </source>
</evidence>
<dbReference type="Proteomes" id="UP000245119">
    <property type="component" value="Linkage Group LG5"/>
</dbReference>
<dbReference type="GO" id="GO:0010181">
    <property type="term" value="F:FMN binding"/>
    <property type="evidence" value="ECO:0007669"/>
    <property type="project" value="InterPro"/>
</dbReference>
<comment type="cofactor">
    <cofactor evidence="1">
        <name>FMN</name>
        <dbReference type="ChEBI" id="CHEBI:58210"/>
    </cofactor>
</comment>
<accession>A0A2T7PA35</accession>
<keyword evidence="13" id="KW-1185">Reference proteome</keyword>
<name>A0A2T7PA35_POMCA</name>
<dbReference type="EMBL" id="PZQS01000005">
    <property type="protein sequence ID" value="PVD30285.1"/>
    <property type="molecule type" value="Genomic_DNA"/>
</dbReference>
<dbReference type="InterPro" id="IPR019740">
    <property type="entry name" value="Pyridox_Oxase_CS"/>
</dbReference>
<evidence type="ECO:0000259" key="10">
    <source>
        <dbReference type="Pfam" id="PF01243"/>
    </source>
</evidence>
<dbReference type="InterPro" id="IPR011576">
    <property type="entry name" value="Pyridox_Oxase_N"/>
</dbReference>
<keyword evidence="8" id="KW-0288">FMN</keyword>
<comment type="pathway">
    <text evidence="4">Cofactor metabolism; pyridoxal 5'-phosphate salvage; pyridoxal 5'-phosphate from pyridoxine 5'-phosphate: step 1/1.</text>
</comment>
<gene>
    <name evidence="12" type="ORF">C0Q70_09549</name>
</gene>
<protein>
    <recommendedName>
        <fullName evidence="6">pyridoxal 5'-phosphate synthase</fullName>
        <ecNumber evidence="6">1.4.3.5</ecNumber>
    </recommendedName>
</protein>
<keyword evidence="9" id="KW-0560">Oxidoreductase</keyword>
<evidence type="ECO:0000256" key="1">
    <source>
        <dbReference type="ARBA" id="ARBA00001917"/>
    </source>
</evidence>
<dbReference type="AlphaFoldDB" id="A0A2T7PA35"/>
<sequence length="134" mass="15461">MAIATFALQYKVRIEGRAERISQEESLKYFHSRPRESQLGAIVSQQSTVISSREVLDKKLAALQEKYADESIPIPKPDYWGGYLIVPDSFEFWQGQTNRLHDRLRFRRPVTGEVLDPELTKVADDGWLLERLAP</sequence>
<proteinExistence type="inferred from homology"/>
<feature type="domain" description="Pyridoxine 5'-phosphate oxidase dimerisation C-terminal" evidence="11">
    <location>
        <begin position="80"/>
        <end position="134"/>
    </location>
</feature>
<dbReference type="Gene3D" id="2.30.110.10">
    <property type="entry name" value="Electron Transport, Fmn-binding Protein, Chain A"/>
    <property type="match status" value="1"/>
</dbReference>
<dbReference type="UniPathway" id="UPA01068">
    <property type="reaction ID" value="UER00304"/>
</dbReference>
<dbReference type="SUPFAM" id="SSF50475">
    <property type="entry name" value="FMN-binding split barrel"/>
    <property type="match status" value="1"/>
</dbReference>
<dbReference type="STRING" id="400727.A0A2T7PA35"/>
<dbReference type="PANTHER" id="PTHR10851:SF0">
    <property type="entry name" value="PYRIDOXINE-5'-PHOSPHATE OXIDASE"/>
    <property type="match status" value="1"/>
</dbReference>
<evidence type="ECO:0000259" key="11">
    <source>
        <dbReference type="Pfam" id="PF10590"/>
    </source>
</evidence>
<evidence type="ECO:0000313" key="12">
    <source>
        <dbReference type="EMBL" id="PVD30285.1"/>
    </source>
</evidence>
<evidence type="ECO:0000256" key="7">
    <source>
        <dbReference type="ARBA" id="ARBA00022630"/>
    </source>
</evidence>
<dbReference type="EC" id="1.4.3.5" evidence="6"/>
<evidence type="ECO:0000256" key="6">
    <source>
        <dbReference type="ARBA" id="ARBA00012801"/>
    </source>
</evidence>
<evidence type="ECO:0000256" key="8">
    <source>
        <dbReference type="ARBA" id="ARBA00022643"/>
    </source>
</evidence>